<dbReference type="EMBL" id="VDEP01000208">
    <property type="protein sequence ID" value="KAA1123513.1"/>
    <property type="molecule type" value="Genomic_DNA"/>
</dbReference>
<evidence type="ECO:0000313" key="3">
    <source>
        <dbReference type="EMBL" id="KAA1123513.1"/>
    </source>
</evidence>
<organism evidence="2 4">
    <name type="scientific">Puccinia graminis f. sp. tritici</name>
    <dbReference type="NCBI Taxonomy" id="56615"/>
    <lineage>
        <taxon>Eukaryota</taxon>
        <taxon>Fungi</taxon>
        <taxon>Dikarya</taxon>
        <taxon>Basidiomycota</taxon>
        <taxon>Pucciniomycotina</taxon>
        <taxon>Pucciniomycetes</taxon>
        <taxon>Pucciniales</taxon>
        <taxon>Pucciniaceae</taxon>
        <taxon>Puccinia</taxon>
    </lineage>
</organism>
<gene>
    <name evidence="2" type="ORF">PGT21_023373</name>
    <name evidence="3" type="ORF">PGTUg99_023015</name>
</gene>
<proteinExistence type="predicted"/>
<evidence type="ECO:0000313" key="4">
    <source>
        <dbReference type="Proteomes" id="UP000324748"/>
    </source>
</evidence>
<feature type="region of interest" description="Disordered" evidence="1">
    <location>
        <begin position="1"/>
        <end position="30"/>
    </location>
</feature>
<dbReference type="OrthoDB" id="10268642at2759"/>
<dbReference type="EMBL" id="VSWC01000054">
    <property type="protein sequence ID" value="KAA1099869.1"/>
    <property type="molecule type" value="Genomic_DNA"/>
</dbReference>
<name>A0A5B0PIY6_PUCGR</name>
<dbReference type="Proteomes" id="UP000325313">
    <property type="component" value="Unassembled WGS sequence"/>
</dbReference>
<comment type="caution">
    <text evidence="2">The sequence shown here is derived from an EMBL/GenBank/DDBJ whole genome shotgun (WGS) entry which is preliminary data.</text>
</comment>
<evidence type="ECO:0000313" key="2">
    <source>
        <dbReference type="EMBL" id="KAA1099869.1"/>
    </source>
</evidence>
<keyword evidence="4" id="KW-1185">Reference proteome</keyword>
<dbReference type="Proteomes" id="UP000324748">
    <property type="component" value="Unassembled WGS sequence"/>
</dbReference>
<protein>
    <submittedName>
        <fullName evidence="2">Uncharacterized protein</fullName>
    </submittedName>
</protein>
<sequence>MVEMENAFPSASPLGKDETSVPARDGTGDERFVIFGERWDGEKLEPWECRADDEDTTPGGRF</sequence>
<accession>A0A5B0PIY6</accession>
<reference evidence="4 5" key="1">
    <citation type="submission" date="2019-05" db="EMBL/GenBank/DDBJ databases">
        <title>Emergence of the Ug99 lineage of the wheat stem rust pathogen through somatic hybridization.</title>
        <authorList>
            <person name="Li F."/>
            <person name="Upadhyaya N.M."/>
            <person name="Sperschneider J."/>
            <person name="Matny O."/>
            <person name="Nguyen-Phuc H."/>
            <person name="Mago R."/>
            <person name="Raley C."/>
            <person name="Miller M.E."/>
            <person name="Silverstein K.A.T."/>
            <person name="Henningsen E."/>
            <person name="Hirsch C.D."/>
            <person name="Visser B."/>
            <person name="Pretorius Z.A."/>
            <person name="Steffenson B.J."/>
            <person name="Schwessinger B."/>
            <person name="Dodds P.N."/>
            <person name="Figueroa M."/>
        </authorList>
    </citation>
    <scope>NUCLEOTIDE SEQUENCE [LARGE SCALE GENOMIC DNA]</scope>
    <source>
        <strain evidence="2">21-0</strain>
        <strain evidence="3 5">Ug99</strain>
    </source>
</reference>
<evidence type="ECO:0000256" key="1">
    <source>
        <dbReference type="SAM" id="MobiDB-lite"/>
    </source>
</evidence>
<dbReference type="AlphaFoldDB" id="A0A5B0PIY6"/>
<evidence type="ECO:0000313" key="5">
    <source>
        <dbReference type="Proteomes" id="UP000325313"/>
    </source>
</evidence>